<dbReference type="InterPro" id="IPR013805">
    <property type="entry name" value="GrpE_CC"/>
</dbReference>
<evidence type="ECO:0000256" key="12">
    <source>
        <dbReference type="RuleBase" id="RU004478"/>
    </source>
</evidence>
<name>A0A0B6WTL4_9BACT</name>
<dbReference type="GO" id="GO:0006457">
    <property type="term" value="P:protein folding"/>
    <property type="evidence" value="ECO:0007669"/>
    <property type="project" value="InterPro"/>
</dbReference>
<keyword evidence="13" id="KW-0175">Coiled coil</keyword>
<evidence type="ECO:0000256" key="5">
    <source>
        <dbReference type="ARBA" id="ARBA00023016"/>
    </source>
</evidence>
<comment type="similarity">
    <text evidence="2 10 12">Belongs to the GrpE family.</text>
</comment>
<dbReference type="PANTHER" id="PTHR21237">
    <property type="entry name" value="GRPE PROTEIN"/>
    <property type="match status" value="1"/>
</dbReference>
<sequence length="257" mass="28648">MTEKKGHRKSIPIKFADQPASQQESESIEAAPEIADGIESQLDSARSTDEAQVVCSDEAPCDQDAVEESAPQASEETPSAVEAAGPVMAELIAARAELRRVEGELAKFKREREELRDLLARRQAEFENFRKRLERERAETYQRVVGEVVSQLFPVLDNLRRALEAERSAAAEESAEFRHFLAGVELISKQLDGILENFGIKPVATIGRQFDPHFHEAIATEPTDEVEPNTIIEEIVRGYTLGDKLLRPAMVKVAIKQ</sequence>
<comment type="subunit">
    <text evidence="3 10">Homodimer.</text>
</comment>
<evidence type="ECO:0000313" key="16">
    <source>
        <dbReference type="Proteomes" id="UP000031518"/>
    </source>
</evidence>
<reference evidence="15 16" key="1">
    <citation type="submission" date="2013-12" db="EMBL/GenBank/DDBJ databases">
        <authorList>
            <person name="Stott M."/>
        </authorList>
    </citation>
    <scope>NUCLEOTIDE SEQUENCE [LARGE SCALE GENOMIC DNA]</scope>
    <source>
        <strain evidence="15 16">K22</strain>
    </source>
</reference>
<dbReference type="PANTHER" id="PTHR21237:SF23">
    <property type="entry name" value="GRPE PROTEIN HOMOLOG, MITOCHONDRIAL"/>
    <property type="match status" value="1"/>
</dbReference>
<dbReference type="GO" id="GO:0051082">
    <property type="term" value="F:unfolded protein binding"/>
    <property type="evidence" value="ECO:0007669"/>
    <property type="project" value="TreeGrafter"/>
</dbReference>
<dbReference type="GO" id="GO:0042803">
    <property type="term" value="F:protein homodimerization activity"/>
    <property type="evidence" value="ECO:0007669"/>
    <property type="project" value="InterPro"/>
</dbReference>
<keyword evidence="6 10" id="KW-0143">Chaperone</keyword>
<dbReference type="GO" id="GO:0051087">
    <property type="term" value="F:protein-folding chaperone binding"/>
    <property type="evidence" value="ECO:0007669"/>
    <property type="project" value="InterPro"/>
</dbReference>
<evidence type="ECO:0000256" key="2">
    <source>
        <dbReference type="ARBA" id="ARBA00009054"/>
    </source>
</evidence>
<dbReference type="PROSITE" id="PS01071">
    <property type="entry name" value="GRPE"/>
    <property type="match status" value="1"/>
</dbReference>
<dbReference type="CDD" id="cd00446">
    <property type="entry name" value="GrpE"/>
    <property type="match status" value="1"/>
</dbReference>
<evidence type="ECO:0000256" key="4">
    <source>
        <dbReference type="ARBA" id="ARBA00022490"/>
    </source>
</evidence>
<evidence type="ECO:0000256" key="1">
    <source>
        <dbReference type="ARBA" id="ARBA00004496"/>
    </source>
</evidence>
<keyword evidence="5 10" id="KW-0346">Stress response</keyword>
<comment type="function">
    <text evidence="7 10 11">Participates actively in the response to hyperosmotic and heat shock by preventing the aggregation of stress-denatured proteins, in association with DnaK and GrpE. It is the nucleotide exchange factor for DnaK and may function as a thermosensor. Unfolded proteins bind initially to DnaJ; upon interaction with the DnaJ-bound protein, DnaK hydrolyzes its bound ATP, resulting in the formation of a stable complex. GrpE releases ADP from DnaK; ATP binding to DnaK triggers the release of the substrate protein, thus completing the reaction cycle. Several rounds of ATP-dependent interactions between DnaJ, DnaK and GrpE are required for fully efficient folding.</text>
</comment>
<evidence type="ECO:0000256" key="8">
    <source>
        <dbReference type="ARBA" id="ARBA00072274"/>
    </source>
</evidence>
<gene>
    <name evidence="10" type="primary">grpE</name>
    <name evidence="15" type="ORF">PYK22_00552</name>
</gene>
<dbReference type="FunFam" id="2.30.22.10:FF:000001">
    <property type="entry name" value="Protein GrpE"/>
    <property type="match status" value="1"/>
</dbReference>
<comment type="subcellular location">
    <subcellularLocation>
        <location evidence="1 10">Cytoplasm</location>
    </subcellularLocation>
</comment>
<dbReference type="PRINTS" id="PR00773">
    <property type="entry name" value="GRPEPROTEIN"/>
</dbReference>
<evidence type="ECO:0000256" key="10">
    <source>
        <dbReference type="HAMAP-Rule" id="MF_01151"/>
    </source>
</evidence>
<evidence type="ECO:0000256" key="14">
    <source>
        <dbReference type="SAM" id="MobiDB-lite"/>
    </source>
</evidence>
<dbReference type="RefSeq" id="WP_060635262.1">
    <property type="nucleotide sequence ID" value="NZ_CBXV010000002.1"/>
</dbReference>
<dbReference type="Proteomes" id="UP000031518">
    <property type="component" value="Unassembled WGS sequence"/>
</dbReference>
<feature type="coiled-coil region" evidence="13">
    <location>
        <begin position="91"/>
        <end position="176"/>
    </location>
</feature>
<feature type="compositionally biased region" description="Low complexity" evidence="14">
    <location>
        <begin position="18"/>
        <end position="28"/>
    </location>
</feature>
<reference evidence="15 16" key="2">
    <citation type="submission" date="2015-01" db="EMBL/GenBank/DDBJ databases">
        <title>Complete genome sequence of Pyrinomonas methylaliphatogenes type strain K22T.</title>
        <authorList>
            <person name="Lee K.C.Y."/>
            <person name="Power J.F."/>
            <person name="Dunfield P.F."/>
            <person name="Morgan X.C."/>
            <person name="Huttenhower C."/>
            <person name="Stott M.B."/>
        </authorList>
    </citation>
    <scope>NUCLEOTIDE SEQUENCE [LARGE SCALE GENOMIC DNA]</scope>
    <source>
        <strain evidence="15 16">K22</strain>
    </source>
</reference>
<keyword evidence="16" id="KW-1185">Reference proteome</keyword>
<dbReference type="SUPFAM" id="SSF58014">
    <property type="entry name" value="Coiled-coil domain of nucleotide exchange factor GrpE"/>
    <property type="match status" value="1"/>
</dbReference>
<dbReference type="InterPro" id="IPR000740">
    <property type="entry name" value="GrpE"/>
</dbReference>
<keyword evidence="4 10" id="KW-0963">Cytoplasm</keyword>
<dbReference type="HAMAP" id="MF_01151">
    <property type="entry name" value="GrpE"/>
    <property type="match status" value="1"/>
</dbReference>
<evidence type="ECO:0000256" key="6">
    <source>
        <dbReference type="ARBA" id="ARBA00023186"/>
    </source>
</evidence>
<dbReference type="SUPFAM" id="SSF51064">
    <property type="entry name" value="Head domain of nucleotide exchange factor GrpE"/>
    <property type="match status" value="1"/>
</dbReference>
<organism evidence="15 16">
    <name type="scientific">Pyrinomonas methylaliphatogenes</name>
    <dbReference type="NCBI Taxonomy" id="454194"/>
    <lineage>
        <taxon>Bacteria</taxon>
        <taxon>Pseudomonadati</taxon>
        <taxon>Acidobacteriota</taxon>
        <taxon>Blastocatellia</taxon>
        <taxon>Blastocatellales</taxon>
        <taxon>Pyrinomonadaceae</taxon>
        <taxon>Pyrinomonas</taxon>
    </lineage>
</organism>
<dbReference type="GO" id="GO:0005737">
    <property type="term" value="C:cytoplasm"/>
    <property type="evidence" value="ECO:0007669"/>
    <property type="project" value="UniProtKB-SubCell"/>
</dbReference>
<accession>A0A0B6WTL4</accession>
<evidence type="ECO:0000256" key="7">
    <source>
        <dbReference type="ARBA" id="ARBA00053401"/>
    </source>
</evidence>
<feature type="region of interest" description="Disordered" evidence="14">
    <location>
        <begin position="1"/>
        <end position="28"/>
    </location>
</feature>
<dbReference type="STRING" id="454194.PYK22_00552"/>
<dbReference type="EMBL" id="CBXV010000002">
    <property type="protein sequence ID" value="CDM64558.1"/>
    <property type="molecule type" value="Genomic_DNA"/>
</dbReference>
<dbReference type="AlphaFoldDB" id="A0A0B6WTL4"/>
<dbReference type="OrthoDB" id="9812586at2"/>
<proteinExistence type="inferred from homology"/>
<evidence type="ECO:0000256" key="11">
    <source>
        <dbReference type="RuleBase" id="RU000639"/>
    </source>
</evidence>
<dbReference type="Pfam" id="PF01025">
    <property type="entry name" value="GrpE"/>
    <property type="match status" value="1"/>
</dbReference>
<evidence type="ECO:0000256" key="9">
    <source>
        <dbReference type="ARBA" id="ARBA00076414"/>
    </source>
</evidence>
<dbReference type="GO" id="GO:0000774">
    <property type="term" value="F:adenyl-nucleotide exchange factor activity"/>
    <property type="evidence" value="ECO:0007669"/>
    <property type="project" value="InterPro"/>
</dbReference>
<dbReference type="Gene3D" id="2.30.22.10">
    <property type="entry name" value="Head domain of nucleotide exchange factor GrpE"/>
    <property type="match status" value="1"/>
</dbReference>
<feature type="region of interest" description="Disordered" evidence="14">
    <location>
        <begin position="42"/>
        <end position="81"/>
    </location>
</feature>
<evidence type="ECO:0000313" key="15">
    <source>
        <dbReference type="EMBL" id="CDM64558.1"/>
    </source>
</evidence>
<feature type="compositionally biased region" description="Basic residues" evidence="14">
    <location>
        <begin position="1"/>
        <end position="11"/>
    </location>
</feature>
<dbReference type="Gene3D" id="3.90.20.20">
    <property type="match status" value="1"/>
</dbReference>
<evidence type="ECO:0000256" key="3">
    <source>
        <dbReference type="ARBA" id="ARBA00011738"/>
    </source>
</evidence>
<evidence type="ECO:0000256" key="13">
    <source>
        <dbReference type="SAM" id="Coils"/>
    </source>
</evidence>
<dbReference type="InterPro" id="IPR009012">
    <property type="entry name" value="GrpE_head"/>
</dbReference>
<protein>
    <recommendedName>
        <fullName evidence="8 10">Protein GrpE</fullName>
    </recommendedName>
    <alternativeName>
        <fullName evidence="9 10">HSP-70 cofactor</fullName>
    </alternativeName>
</protein>